<protein>
    <recommendedName>
        <fullName evidence="5">DUF3114 domain-containing protein</fullName>
    </recommendedName>
</protein>
<keyword evidence="4" id="KW-1185">Reference proteome</keyword>
<dbReference type="RefSeq" id="WP_388042102.1">
    <property type="nucleotide sequence ID" value="NZ_JBHUEK010000034.1"/>
</dbReference>
<comment type="caution">
    <text evidence="3">The sequence shown here is derived from an EMBL/GenBank/DDBJ whole genome shotgun (WGS) entry which is preliminary data.</text>
</comment>
<feature type="compositionally biased region" description="Basic and acidic residues" evidence="1">
    <location>
        <begin position="260"/>
        <end position="286"/>
    </location>
</feature>
<dbReference type="Proteomes" id="UP001597227">
    <property type="component" value="Unassembled WGS sequence"/>
</dbReference>
<reference evidence="4" key="1">
    <citation type="journal article" date="2019" name="Int. J. Syst. Evol. Microbiol.">
        <title>The Global Catalogue of Microorganisms (GCM) 10K type strain sequencing project: providing services to taxonomists for standard genome sequencing and annotation.</title>
        <authorList>
            <consortium name="The Broad Institute Genomics Platform"/>
            <consortium name="The Broad Institute Genome Sequencing Center for Infectious Disease"/>
            <person name="Wu L."/>
            <person name="Ma J."/>
        </authorList>
    </citation>
    <scope>NUCLEOTIDE SEQUENCE [LARGE SCALE GENOMIC DNA]</scope>
    <source>
        <strain evidence="4">CCUG 15531</strain>
    </source>
</reference>
<feature type="region of interest" description="Disordered" evidence="1">
    <location>
        <begin position="253"/>
        <end position="286"/>
    </location>
</feature>
<name>A0ABW4MUV0_9BACI</name>
<evidence type="ECO:0000313" key="4">
    <source>
        <dbReference type="Proteomes" id="UP001597227"/>
    </source>
</evidence>
<keyword evidence="2" id="KW-0472">Membrane</keyword>
<sequence>MGEEEGQKIRTVIKSRSPRTILILLFFLFLVLIYGYQRLEKDFIYPNLPVAVEEDFLSESYFSELSEQYDLIRSEHRKWYKFDTSKATASHAILTKMMDDLVGNQKHFNGHKQFNLFFETFDHHVKQLPYITEEIHYFRNVLNRYGEAPDQLEEMIELVACGKWQLFSAKYHRYEVREYDAAYNVKFISSDGRFEVVYHAETGQMVNDPVNMGTYNFAPGSIHPLKYYQHHKYDKVPWKKWGNNNQISYKEITKRPSRHGSTEQKKSTKELENLIKNKISDSKKCR</sequence>
<keyword evidence="2" id="KW-1133">Transmembrane helix</keyword>
<evidence type="ECO:0000256" key="2">
    <source>
        <dbReference type="SAM" id="Phobius"/>
    </source>
</evidence>
<evidence type="ECO:0008006" key="5">
    <source>
        <dbReference type="Google" id="ProtNLM"/>
    </source>
</evidence>
<feature type="transmembrane region" description="Helical" evidence="2">
    <location>
        <begin position="20"/>
        <end position="37"/>
    </location>
</feature>
<keyword evidence="2" id="KW-0812">Transmembrane</keyword>
<dbReference type="EMBL" id="JBHUEK010000034">
    <property type="protein sequence ID" value="MFD1781665.1"/>
    <property type="molecule type" value="Genomic_DNA"/>
</dbReference>
<evidence type="ECO:0000256" key="1">
    <source>
        <dbReference type="SAM" id="MobiDB-lite"/>
    </source>
</evidence>
<gene>
    <name evidence="3" type="ORF">ACFSFW_23750</name>
</gene>
<accession>A0ABW4MUV0</accession>
<evidence type="ECO:0000313" key="3">
    <source>
        <dbReference type="EMBL" id="MFD1781665.1"/>
    </source>
</evidence>
<organism evidence="3 4">
    <name type="scientific">Fredinandcohnia salidurans</name>
    <dbReference type="NCBI Taxonomy" id="2595041"/>
    <lineage>
        <taxon>Bacteria</taxon>
        <taxon>Bacillati</taxon>
        <taxon>Bacillota</taxon>
        <taxon>Bacilli</taxon>
        <taxon>Bacillales</taxon>
        <taxon>Bacillaceae</taxon>
        <taxon>Fredinandcohnia</taxon>
    </lineage>
</organism>
<proteinExistence type="predicted"/>